<name>A0ABV9ZRF8_9PSEU</name>
<accession>A0ABV9ZRF8</accession>
<dbReference type="RefSeq" id="WP_378025145.1">
    <property type="nucleotide sequence ID" value="NZ_JBHSKG010000034.1"/>
</dbReference>
<comment type="caution">
    <text evidence="1">The sequence shown here is derived from an EMBL/GenBank/DDBJ whole genome shotgun (WGS) entry which is preliminary data.</text>
</comment>
<reference evidence="2" key="1">
    <citation type="journal article" date="2019" name="Int. J. Syst. Evol. Microbiol.">
        <title>The Global Catalogue of Microorganisms (GCM) 10K type strain sequencing project: providing services to taxonomists for standard genome sequencing and annotation.</title>
        <authorList>
            <consortium name="The Broad Institute Genomics Platform"/>
            <consortium name="The Broad Institute Genome Sequencing Center for Infectious Disease"/>
            <person name="Wu L."/>
            <person name="Ma J."/>
        </authorList>
    </citation>
    <scope>NUCLEOTIDE SEQUENCE [LARGE SCALE GENOMIC DNA]</scope>
    <source>
        <strain evidence="2">XZYJ18</strain>
    </source>
</reference>
<dbReference type="EMBL" id="JBHSKG010000034">
    <property type="protein sequence ID" value="MFC5143060.1"/>
    <property type="molecule type" value="Genomic_DNA"/>
</dbReference>
<protein>
    <submittedName>
        <fullName evidence="1">Uncharacterized protein</fullName>
    </submittedName>
</protein>
<dbReference type="Proteomes" id="UP001596175">
    <property type="component" value="Unassembled WGS sequence"/>
</dbReference>
<keyword evidence="2" id="KW-1185">Reference proteome</keyword>
<evidence type="ECO:0000313" key="2">
    <source>
        <dbReference type="Proteomes" id="UP001596175"/>
    </source>
</evidence>
<evidence type="ECO:0000313" key="1">
    <source>
        <dbReference type="EMBL" id="MFC5143060.1"/>
    </source>
</evidence>
<sequence length="60" mass="6293">MYGVLVCPDGLVGGDPDPAEVLAATGDGLADRLAMLPETLGYGEPEALYDLARRSTTWPD</sequence>
<organism evidence="1 2">
    <name type="scientific">Actinomycetospora rhizophila</name>
    <dbReference type="NCBI Taxonomy" id="1416876"/>
    <lineage>
        <taxon>Bacteria</taxon>
        <taxon>Bacillati</taxon>
        <taxon>Actinomycetota</taxon>
        <taxon>Actinomycetes</taxon>
        <taxon>Pseudonocardiales</taxon>
        <taxon>Pseudonocardiaceae</taxon>
        <taxon>Actinomycetospora</taxon>
    </lineage>
</organism>
<gene>
    <name evidence="1" type="ORF">ACFPK1_32900</name>
</gene>
<proteinExistence type="predicted"/>